<name>A0AAW1I8T1_POPJA</name>
<dbReference type="PANTHER" id="PTHR21137">
    <property type="entry name" value="ODORANT RECEPTOR"/>
    <property type="match status" value="1"/>
</dbReference>
<evidence type="ECO:0000256" key="1">
    <source>
        <dbReference type="ARBA" id="ARBA00004651"/>
    </source>
</evidence>
<keyword evidence="7" id="KW-0472">Membrane</keyword>
<dbReference type="GO" id="GO:0005886">
    <property type="term" value="C:plasma membrane"/>
    <property type="evidence" value="ECO:0007669"/>
    <property type="project" value="UniProtKB-SubCell"/>
</dbReference>
<protein>
    <submittedName>
        <fullName evidence="10">7tm Odorant receptor</fullName>
    </submittedName>
</protein>
<evidence type="ECO:0000256" key="9">
    <source>
        <dbReference type="ARBA" id="ARBA00023224"/>
    </source>
</evidence>
<dbReference type="GO" id="GO:0007165">
    <property type="term" value="P:signal transduction"/>
    <property type="evidence" value="ECO:0007669"/>
    <property type="project" value="UniProtKB-KW"/>
</dbReference>
<keyword evidence="2" id="KW-1003">Cell membrane</keyword>
<proteinExistence type="predicted"/>
<evidence type="ECO:0000256" key="6">
    <source>
        <dbReference type="ARBA" id="ARBA00022989"/>
    </source>
</evidence>
<keyword evidence="8 10" id="KW-0675">Receptor</keyword>
<keyword evidence="11" id="KW-1185">Reference proteome</keyword>
<keyword evidence="9" id="KW-0807">Transducer</keyword>
<dbReference type="GO" id="GO:0004984">
    <property type="term" value="F:olfactory receptor activity"/>
    <property type="evidence" value="ECO:0007669"/>
    <property type="project" value="InterPro"/>
</dbReference>
<dbReference type="EMBL" id="JASPKY010000758">
    <property type="protein sequence ID" value="KAK9685687.1"/>
    <property type="molecule type" value="Genomic_DNA"/>
</dbReference>
<reference evidence="10 11" key="1">
    <citation type="journal article" date="2024" name="BMC Genomics">
        <title>De novo assembly and annotation of Popillia japonica's genome with initial clues to its potential as an invasive pest.</title>
        <authorList>
            <person name="Cucini C."/>
            <person name="Boschi S."/>
            <person name="Funari R."/>
            <person name="Cardaioli E."/>
            <person name="Iannotti N."/>
            <person name="Marturano G."/>
            <person name="Paoli F."/>
            <person name="Bruttini M."/>
            <person name="Carapelli A."/>
            <person name="Frati F."/>
            <person name="Nardi F."/>
        </authorList>
    </citation>
    <scope>NUCLEOTIDE SEQUENCE [LARGE SCALE GENOMIC DNA]</scope>
    <source>
        <strain evidence="10">DMR45628</strain>
    </source>
</reference>
<evidence type="ECO:0000256" key="3">
    <source>
        <dbReference type="ARBA" id="ARBA00022606"/>
    </source>
</evidence>
<dbReference type="GO" id="GO:0005549">
    <property type="term" value="F:odorant binding"/>
    <property type="evidence" value="ECO:0007669"/>
    <property type="project" value="InterPro"/>
</dbReference>
<organism evidence="10 11">
    <name type="scientific">Popillia japonica</name>
    <name type="common">Japanese beetle</name>
    <dbReference type="NCBI Taxonomy" id="7064"/>
    <lineage>
        <taxon>Eukaryota</taxon>
        <taxon>Metazoa</taxon>
        <taxon>Ecdysozoa</taxon>
        <taxon>Arthropoda</taxon>
        <taxon>Hexapoda</taxon>
        <taxon>Insecta</taxon>
        <taxon>Pterygota</taxon>
        <taxon>Neoptera</taxon>
        <taxon>Endopterygota</taxon>
        <taxon>Coleoptera</taxon>
        <taxon>Polyphaga</taxon>
        <taxon>Scarabaeiformia</taxon>
        <taxon>Scarabaeidae</taxon>
        <taxon>Rutelinae</taxon>
        <taxon>Popillia</taxon>
    </lineage>
</organism>
<dbReference type="Pfam" id="PF02949">
    <property type="entry name" value="7tm_6"/>
    <property type="match status" value="1"/>
</dbReference>
<evidence type="ECO:0000256" key="8">
    <source>
        <dbReference type="ARBA" id="ARBA00023170"/>
    </source>
</evidence>
<evidence type="ECO:0000256" key="7">
    <source>
        <dbReference type="ARBA" id="ARBA00023136"/>
    </source>
</evidence>
<evidence type="ECO:0000313" key="10">
    <source>
        <dbReference type="EMBL" id="KAK9685687.1"/>
    </source>
</evidence>
<keyword evidence="3" id="KW-0716">Sensory transduction</keyword>
<comment type="caution">
    <text evidence="10">The sequence shown here is derived from an EMBL/GenBank/DDBJ whole genome shotgun (WGS) entry which is preliminary data.</text>
</comment>
<dbReference type="AlphaFoldDB" id="A0AAW1I8T1"/>
<keyword evidence="6" id="KW-1133">Transmembrane helix</keyword>
<evidence type="ECO:0000256" key="2">
    <source>
        <dbReference type="ARBA" id="ARBA00022475"/>
    </source>
</evidence>
<evidence type="ECO:0000256" key="4">
    <source>
        <dbReference type="ARBA" id="ARBA00022692"/>
    </source>
</evidence>
<dbReference type="InterPro" id="IPR004117">
    <property type="entry name" value="7tm6_olfct_rcpt"/>
</dbReference>
<evidence type="ECO:0000313" key="11">
    <source>
        <dbReference type="Proteomes" id="UP001458880"/>
    </source>
</evidence>
<sequence length="122" mass="14185">MDGFPPGLGKVSRYIPYLMSYHFQLYIYCMWGQQVFDQVCSVCDVIYQSEWHLKYQPKLAKGMLLVMKVSQIQNKLTIGDMWKLNLATFMSVIKTSMSFHAFMQTVYKGDEVLVEACNQTMV</sequence>
<accession>A0AAW1I8T1</accession>
<gene>
    <name evidence="10" type="ORF">QE152_g37847</name>
</gene>
<comment type="subcellular location">
    <subcellularLocation>
        <location evidence="1">Cell membrane</location>
        <topology evidence="1">Multi-pass membrane protein</topology>
    </subcellularLocation>
</comment>
<keyword evidence="5" id="KW-0552">Olfaction</keyword>
<keyword evidence="4" id="KW-0812">Transmembrane</keyword>
<dbReference type="Proteomes" id="UP001458880">
    <property type="component" value="Unassembled WGS sequence"/>
</dbReference>
<evidence type="ECO:0000256" key="5">
    <source>
        <dbReference type="ARBA" id="ARBA00022725"/>
    </source>
</evidence>
<dbReference type="PANTHER" id="PTHR21137:SF35">
    <property type="entry name" value="ODORANT RECEPTOR 19A-RELATED"/>
    <property type="match status" value="1"/>
</dbReference>